<dbReference type="SUPFAM" id="SSF48498">
    <property type="entry name" value="Tetracyclin repressor-like, C-terminal domain"/>
    <property type="match status" value="1"/>
</dbReference>
<comment type="caution">
    <text evidence="7">The sequence shown here is derived from an EMBL/GenBank/DDBJ whole genome shotgun (WGS) entry which is preliminary data.</text>
</comment>
<dbReference type="PRINTS" id="PR00455">
    <property type="entry name" value="HTHTETR"/>
</dbReference>
<dbReference type="PROSITE" id="PS50977">
    <property type="entry name" value="HTH_TETR_2"/>
    <property type="match status" value="1"/>
</dbReference>
<dbReference type="InterPro" id="IPR025996">
    <property type="entry name" value="MT1864/Rv1816-like_C"/>
</dbReference>
<dbReference type="PANTHER" id="PTHR30055">
    <property type="entry name" value="HTH-TYPE TRANSCRIPTIONAL REGULATOR RUTR"/>
    <property type="match status" value="1"/>
</dbReference>
<keyword evidence="3" id="KW-0804">Transcription</keyword>
<dbReference type="SUPFAM" id="SSF46689">
    <property type="entry name" value="Homeodomain-like"/>
    <property type="match status" value="1"/>
</dbReference>
<dbReference type="PANTHER" id="PTHR30055:SF234">
    <property type="entry name" value="HTH-TYPE TRANSCRIPTIONAL REGULATOR BETI"/>
    <property type="match status" value="1"/>
</dbReference>
<evidence type="ECO:0000256" key="1">
    <source>
        <dbReference type="ARBA" id="ARBA00023015"/>
    </source>
</evidence>
<accession>A0ABP5ABP0</accession>
<feature type="region of interest" description="Disordered" evidence="5">
    <location>
        <begin position="209"/>
        <end position="236"/>
    </location>
</feature>
<dbReference type="InterPro" id="IPR036271">
    <property type="entry name" value="Tet_transcr_reg_TetR-rel_C_sf"/>
</dbReference>
<dbReference type="Pfam" id="PF00440">
    <property type="entry name" value="TetR_N"/>
    <property type="match status" value="1"/>
</dbReference>
<dbReference type="InterPro" id="IPR001647">
    <property type="entry name" value="HTH_TetR"/>
</dbReference>
<keyword evidence="2 4" id="KW-0238">DNA-binding</keyword>
<organism evidence="7 8">
    <name type="scientific">Nocardioides lentus</name>
    <dbReference type="NCBI Taxonomy" id="338077"/>
    <lineage>
        <taxon>Bacteria</taxon>
        <taxon>Bacillati</taxon>
        <taxon>Actinomycetota</taxon>
        <taxon>Actinomycetes</taxon>
        <taxon>Propionibacteriales</taxon>
        <taxon>Nocardioidaceae</taxon>
        <taxon>Nocardioides</taxon>
    </lineage>
</organism>
<proteinExistence type="predicted"/>
<evidence type="ECO:0000256" key="4">
    <source>
        <dbReference type="PROSITE-ProRule" id="PRU00335"/>
    </source>
</evidence>
<name>A0ABP5ABP0_9ACTN</name>
<gene>
    <name evidence="7" type="ORF">GCM10009737_02530</name>
</gene>
<feature type="domain" description="HTH tetR-type" evidence="6">
    <location>
        <begin position="9"/>
        <end position="69"/>
    </location>
</feature>
<dbReference type="InterPro" id="IPR009057">
    <property type="entry name" value="Homeodomain-like_sf"/>
</dbReference>
<protein>
    <submittedName>
        <fullName evidence="7">TetR/AcrR family transcriptional regulator</fullName>
    </submittedName>
</protein>
<dbReference type="Proteomes" id="UP001501612">
    <property type="component" value="Unassembled WGS sequence"/>
</dbReference>
<dbReference type="Pfam" id="PF13305">
    <property type="entry name" value="TetR_C_33"/>
    <property type="match status" value="1"/>
</dbReference>
<dbReference type="EMBL" id="BAAAMY010000001">
    <property type="protein sequence ID" value="GAA1905249.1"/>
    <property type="molecule type" value="Genomic_DNA"/>
</dbReference>
<evidence type="ECO:0000313" key="7">
    <source>
        <dbReference type="EMBL" id="GAA1905249.1"/>
    </source>
</evidence>
<evidence type="ECO:0000259" key="6">
    <source>
        <dbReference type="PROSITE" id="PS50977"/>
    </source>
</evidence>
<dbReference type="Gene3D" id="1.10.357.10">
    <property type="entry name" value="Tetracycline Repressor, domain 2"/>
    <property type="match status" value="1"/>
</dbReference>
<keyword evidence="8" id="KW-1185">Reference proteome</keyword>
<evidence type="ECO:0000256" key="2">
    <source>
        <dbReference type="ARBA" id="ARBA00023125"/>
    </source>
</evidence>
<evidence type="ECO:0000313" key="8">
    <source>
        <dbReference type="Proteomes" id="UP001501612"/>
    </source>
</evidence>
<feature type="compositionally biased region" description="Low complexity" evidence="5">
    <location>
        <begin position="209"/>
        <end position="223"/>
    </location>
</feature>
<evidence type="ECO:0000256" key="3">
    <source>
        <dbReference type="ARBA" id="ARBA00023163"/>
    </source>
</evidence>
<reference evidence="8" key="1">
    <citation type="journal article" date="2019" name="Int. J. Syst. Evol. Microbiol.">
        <title>The Global Catalogue of Microorganisms (GCM) 10K type strain sequencing project: providing services to taxonomists for standard genome sequencing and annotation.</title>
        <authorList>
            <consortium name="The Broad Institute Genomics Platform"/>
            <consortium name="The Broad Institute Genome Sequencing Center for Infectious Disease"/>
            <person name="Wu L."/>
            <person name="Ma J."/>
        </authorList>
    </citation>
    <scope>NUCLEOTIDE SEQUENCE [LARGE SCALE GENOMIC DNA]</scope>
    <source>
        <strain evidence="8">JCM 14046</strain>
    </source>
</reference>
<dbReference type="InterPro" id="IPR050109">
    <property type="entry name" value="HTH-type_TetR-like_transc_reg"/>
</dbReference>
<evidence type="ECO:0000256" key="5">
    <source>
        <dbReference type="SAM" id="MobiDB-lite"/>
    </source>
</evidence>
<sequence>MTTATYHHGNLRAALVEAAVAVARESGPEGLAVRDLARRVGVSHNAAYRHFSDRDALVAEVAAVGLAELTSAMHRRIARVPPEDADDPTRPARSRLSECGRGYVDFALAEPGLFRVVFAAYPQAPSVEELPARADADDPFTVLNALLDDLVAVGFLAPAARAGAEITCWSAVHGFAVLHSEGPLRQLDGAARTAMLDVVLDTIDRSYGATTAGPASPAPSAEPRAPRPRPDGAGPG</sequence>
<feature type="DNA-binding region" description="H-T-H motif" evidence="4">
    <location>
        <begin position="32"/>
        <end position="51"/>
    </location>
</feature>
<dbReference type="RefSeq" id="WP_344002576.1">
    <property type="nucleotide sequence ID" value="NZ_BAAAMY010000001.1"/>
</dbReference>
<keyword evidence="1" id="KW-0805">Transcription regulation</keyword>